<feature type="region of interest" description="Disordered" evidence="1">
    <location>
        <begin position="35"/>
        <end position="84"/>
    </location>
</feature>
<keyword evidence="2" id="KW-0472">Membrane</keyword>
<evidence type="ECO:0000313" key="3">
    <source>
        <dbReference type="EMBL" id="SDX89133.1"/>
    </source>
</evidence>
<keyword evidence="4" id="KW-1185">Reference proteome</keyword>
<reference evidence="3 4" key="1">
    <citation type="submission" date="2016-10" db="EMBL/GenBank/DDBJ databases">
        <authorList>
            <person name="de Groot N.N."/>
        </authorList>
    </citation>
    <scope>NUCLEOTIDE SEQUENCE [LARGE SCALE GENOMIC DNA]</scope>
    <source>
        <strain evidence="3 4">CGMCC 1.8894</strain>
    </source>
</reference>
<dbReference type="RefSeq" id="WP_092892777.1">
    <property type="nucleotide sequence ID" value="NZ_CP061498.1"/>
</dbReference>
<evidence type="ECO:0000256" key="2">
    <source>
        <dbReference type="SAM" id="Phobius"/>
    </source>
</evidence>
<feature type="compositionally biased region" description="Basic and acidic residues" evidence="1">
    <location>
        <begin position="37"/>
        <end position="57"/>
    </location>
</feature>
<organism evidence="3 4">
    <name type="scientific">Roseicitreum antarcticum</name>
    <dbReference type="NCBI Taxonomy" id="564137"/>
    <lineage>
        <taxon>Bacteria</taxon>
        <taxon>Pseudomonadati</taxon>
        <taxon>Pseudomonadota</taxon>
        <taxon>Alphaproteobacteria</taxon>
        <taxon>Rhodobacterales</taxon>
        <taxon>Paracoccaceae</taxon>
        <taxon>Roseicitreum</taxon>
    </lineage>
</organism>
<dbReference type="Proteomes" id="UP000198539">
    <property type="component" value="Unassembled WGS sequence"/>
</dbReference>
<protein>
    <submittedName>
        <fullName evidence="3">Uncharacterized protein</fullName>
    </submittedName>
</protein>
<feature type="transmembrane region" description="Helical" evidence="2">
    <location>
        <begin position="12"/>
        <end position="31"/>
    </location>
</feature>
<feature type="compositionally biased region" description="Basic and acidic residues" evidence="1">
    <location>
        <begin position="65"/>
        <end position="84"/>
    </location>
</feature>
<accession>A0A1H3FDI5</accession>
<dbReference type="STRING" id="564137.SAMN04488238_1376"/>
<proteinExistence type="predicted"/>
<keyword evidence="2" id="KW-0812">Transmembrane</keyword>
<dbReference type="EMBL" id="FNOM01000037">
    <property type="protein sequence ID" value="SDX89133.1"/>
    <property type="molecule type" value="Genomic_DNA"/>
</dbReference>
<gene>
    <name evidence="3" type="ORF">SAMN04488238_1376</name>
</gene>
<keyword evidence="2" id="KW-1133">Transmembrane helix</keyword>
<evidence type="ECO:0000256" key="1">
    <source>
        <dbReference type="SAM" id="MobiDB-lite"/>
    </source>
</evidence>
<dbReference type="AlphaFoldDB" id="A0A1H3FDI5"/>
<evidence type="ECO:0000313" key="4">
    <source>
        <dbReference type="Proteomes" id="UP000198539"/>
    </source>
</evidence>
<name>A0A1H3FDI5_9RHOB</name>
<sequence>MSDLVNMLWGPLGGVLAAVLAVLGVWINTALGRRQARREGAAEQRAKDDKETIERVKRGQASVQRGRDSGDSPDERLRRNDGRW</sequence>